<dbReference type="EMBL" id="SNWR01000002">
    <property type="protein sequence ID" value="TDO31812.1"/>
    <property type="molecule type" value="Genomic_DNA"/>
</dbReference>
<dbReference type="InterPro" id="IPR006015">
    <property type="entry name" value="Universal_stress_UspA"/>
</dbReference>
<evidence type="ECO:0000313" key="4">
    <source>
        <dbReference type="Proteomes" id="UP000294901"/>
    </source>
</evidence>
<feature type="domain" description="UspA" evidence="2">
    <location>
        <begin position="5"/>
        <end position="136"/>
    </location>
</feature>
<dbReference type="SUPFAM" id="SSF52402">
    <property type="entry name" value="Adenine nucleotide alpha hydrolases-like"/>
    <property type="match status" value="2"/>
</dbReference>
<dbReference type="PANTHER" id="PTHR46268:SF6">
    <property type="entry name" value="UNIVERSAL STRESS PROTEIN UP12"/>
    <property type="match status" value="1"/>
</dbReference>
<dbReference type="PRINTS" id="PR01438">
    <property type="entry name" value="UNVRSLSTRESS"/>
</dbReference>
<comment type="caution">
    <text evidence="3">The sequence shown here is derived from an EMBL/GenBank/DDBJ whole genome shotgun (WGS) entry which is preliminary data.</text>
</comment>
<evidence type="ECO:0000259" key="2">
    <source>
        <dbReference type="Pfam" id="PF00582"/>
    </source>
</evidence>
<proteinExistence type="inferred from homology"/>
<dbReference type="Proteomes" id="UP000294901">
    <property type="component" value="Unassembled WGS sequence"/>
</dbReference>
<sequence length="264" mass="27649">MIKTRLVVGVDGSAEATAAVSWAAAEAVRRHAELRLLTAYYRHRSTPGRPGSHSAEEHAATVLRRAAAHAREAAGEVEIKCQSLPGYAVPLLVHAAEEAALLVVGGRHEGGLPVLPVGSVSNQVATQARSSVVVVRGRYGPGAGPVVAALDDGPAATTVLGHAFEEAALHGVELEALTVGGTAAPDPLGAELDAQLDRWREKYPGVRARREYLTGRPDLVLTQRSRSACLMVVGPRTHGFQGLMLGPIGTRLLHHAACPVLVAR</sequence>
<evidence type="ECO:0000313" key="3">
    <source>
        <dbReference type="EMBL" id="TDO31812.1"/>
    </source>
</evidence>
<dbReference type="InterPro" id="IPR006016">
    <property type="entry name" value="UspA"/>
</dbReference>
<dbReference type="InterPro" id="IPR014729">
    <property type="entry name" value="Rossmann-like_a/b/a_fold"/>
</dbReference>
<dbReference type="Gene3D" id="3.40.50.620">
    <property type="entry name" value="HUPs"/>
    <property type="match status" value="2"/>
</dbReference>
<comment type="similarity">
    <text evidence="1">Belongs to the universal stress protein A family.</text>
</comment>
<feature type="domain" description="UspA" evidence="2">
    <location>
        <begin position="193"/>
        <end position="264"/>
    </location>
</feature>
<keyword evidence="4" id="KW-1185">Reference proteome</keyword>
<organism evidence="3 4">
    <name type="scientific">Paractinoplanes brasiliensis</name>
    <dbReference type="NCBI Taxonomy" id="52695"/>
    <lineage>
        <taxon>Bacteria</taxon>
        <taxon>Bacillati</taxon>
        <taxon>Actinomycetota</taxon>
        <taxon>Actinomycetes</taxon>
        <taxon>Micromonosporales</taxon>
        <taxon>Micromonosporaceae</taxon>
        <taxon>Paractinoplanes</taxon>
    </lineage>
</organism>
<dbReference type="OrthoDB" id="4867015at2"/>
<evidence type="ECO:0000256" key="1">
    <source>
        <dbReference type="ARBA" id="ARBA00008791"/>
    </source>
</evidence>
<reference evidence="3 4" key="1">
    <citation type="submission" date="2019-03" db="EMBL/GenBank/DDBJ databases">
        <title>Sequencing the genomes of 1000 actinobacteria strains.</title>
        <authorList>
            <person name="Klenk H.-P."/>
        </authorList>
    </citation>
    <scope>NUCLEOTIDE SEQUENCE [LARGE SCALE GENOMIC DNA]</scope>
    <source>
        <strain evidence="3 4">DSM 43805</strain>
    </source>
</reference>
<accession>A0A4R6J8M4</accession>
<dbReference type="RefSeq" id="WP_133877863.1">
    <property type="nucleotide sequence ID" value="NZ_BOMD01000074.1"/>
</dbReference>
<gene>
    <name evidence="3" type="ORF">C8E87_7245</name>
</gene>
<name>A0A4R6J8M4_9ACTN</name>
<dbReference type="PANTHER" id="PTHR46268">
    <property type="entry name" value="STRESS RESPONSE PROTEIN NHAX"/>
    <property type="match status" value="1"/>
</dbReference>
<dbReference type="Pfam" id="PF00582">
    <property type="entry name" value="Usp"/>
    <property type="match status" value="2"/>
</dbReference>
<protein>
    <submittedName>
        <fullName evidence="3">Nucleotide-binding universal stress UspA family protein</fullName>
    </submittedName>
</protein>
<dbReference type="AlphaFoldDB" id="A0A4R6J8M4"/>